<dbReference type="GO" id="GO:0004643">
    <property type="term" value="F:phosphoribosylaminoimidazolecarboxamide formyltransferase activity"/>
    <property type="evidence" value="ECO:0007669"/>
    <property type="project" value="UniProtKB-UniRule"/>
</dbReference>
<dbReference type="SUPFAM" id="SSF52335">
    <property type="entry name" value="Methylglyoxal synthase-like"/>
    <property type="match status" value="1"/>
</dbReference>
<sequence length="510" mass="55602">MNNTKTAKSALISVFSKEGLAPIVKKLDELDVTIYSTGGTEKFIRDLGINVIPVEDVTSYPSILGGRVKTLHPKVFGGILNRQNNDSDVAEIEQYEIPQIDIVIVDLYPFEKTVASGATEQEIIEKIDIGGISLIRAAAKNFADVTCVASVEDYDEFFDIISEGNGSITLADRKRFAAKAFNVSSHYDTAIFNYFNSDLAVPALKVSETKGQVLRYGENPHQKGFFFGDFDAMFNKLHGKELSYNNLLDVDAAVNLMSEFKGEAPTFAILKHNNACGLAQRDTVLQSYVDALAGDPVSAFGGILISNSEIDVATAEEIHKLFCEVVIAPSFTPEALEILKGKKNRIILIQKDIDLPETQVRSCLNGALVQDKDLKTDAVEDLKTVTKVAPTDAQIEDLLFASKICKHTKSNTIVFAKNKQLFASGTGQTSRVDALKQSVEKANAFNFDLNGAVMASDAFFPFPDCVELADKAGIKAVIQPGGSIKDQLSIDYCDNNGIAMVMTGTRHFKH</sequence>
<dbReference type="Gene3D" id="3.40.140.20">
    <property type="match status" value="2"/>
</dbReference>
<comment type="pathway">
    <text evidence="1 10">Purine metabolism; IMP biosynthesis via de novo pathway; IMP from 5-formamido-1-(5-phospho-D-ribosyl)imidazole-4-carboxamide: step 1/1.</text>
</comment>
<dbReference type="STRING" id="570521.SAMN04488508_103381"/>
<dbReference type="Gene3D" id="3.40.50.1380">
    <property type="entry name" value="Methylglyoxal synthase-like domain"/>
    <property type="match status" value="1"/>
</dbReference>
<dbReference type="SMART" id="SM00798">
    <property type="entry name" value="AICARFT_IMPCHas"/>
    <property type="match status" value="1"/>
</dbReference>
<keyword evidence="13" id="KW-1185">Reference proteome</keyword>
<comment type="pathway">
    <text evidence="2 10">Purine metabolism; IMP biosynthesis via de novo pathway; 5-formamido-1-(5-phospho-D-ribosyl)imidazole-4-carboxamide from 5-amino-1-(5-phospho-D-ribosyl)imidazole-4-carboxamide (10-formyl THF route): step 1/1.</text>
</comment>
<dbReference type="FunFam" id="3.40.50.1380:FF:000001">
    <property type="entry name" value="Bifunctional purine biosynthesis protein PurH"/>
    <property type="match status" value="1"/>
</dbReference>
<dbReference type="PROSITE" id="PS51855">
    <property type="entry name" value="MGS"/>
    <property type="match status" value="1"/>
</dbReference>
<dbReference type="InterPro" id="IPR016193">
    <property type="entry name" value="Cytidine_deaminase-like"/>
</dbReference>
<dbReference type="HAMAP" id="MF_00139">
    <property type="entry name" value="PurH"/>
    <property type="match status" value="1"/>
</dbReference>
<dbReference type="InterPro" id="IPR024051">
    <property type="entry name" value="AICAR_Tfase_dup_dom_sf"/>
</dbReference>
<evidence type="ECO:0000256" key="9">
    <source>
        <dbReference type="ARBA" id="ARBA00050687"/>
    </source>
</evidence>
<proteinExistence type="inferred from homology"/>
<evidence type="ECO:0000256" key="6">
    <source>
        <dbReference type="ARBA" id="ARBA00022801"/>
    </source>
</evidence>
<dbReference type="PANTHER" id="PTHR11692:SF0">
    <property type="entry name" value="BIFUNCTIONAL PURINE BIOSYNTHESIS PROTEIN ATIC"/>
    <property type="match status" value="1"/>
</dbReference>
<dbReference type="UniPathway" id="UPA00074">
    <property type="reaction ID" value="UER00133"/>
</dbReference>
<gene>
    <name evidence="10" type="primary">purH</name>
    <name evidence="12" type="ORF">SAMN04488508_103381</name>
</gene>
<keyword evidence="6 10" id="KW-0378">Hydrolase</keyword>
<protein>
    <recommendedName>
        <fullName evidence="10">Bifunctional purine biosynthesis protein PurH</fullName>
    </recommendedName>
    <domain>
        <recommendedName>
            <fullName evidence="10">Phosphoribosylaminoimidazolecarboxamide formyltransferase</fullName>
            <ecNumber evidence="10">2.1.2.3</ecNumber>
        </recommendedName>
        <alternativeName>
            <fullName evidence="10">AICAR transformylase</fullName>
        </alternativeName>
    </domain>
    <domain>
        <recommendedName>
            <fullName evidence="10">IMP cyclohydrolase</fullName>
            <ecNumber evidence="10">3.5.4.10</ecNumber>
        </recommendedName>
        <alternativeName>
            <fullName evidence="10">ATIC</fullName>
        </alternativeName>
        <alternativeName>
            <fullName evidence="10">IMP synthase</fullName>
        </alternativeName>
        <alternativeName>
            <fullName evidence="10">Inosinicase</fullName>
        </alternativeName>
    </domain>
</protein>
<dbReference type="SMART" id="SM00851">
    <property type="entry name" value="MGS"/>
    <property type="match status" value="1"/>
</dbReference>
<dbReference type="FunFam" id="3.40.140.20:FF:000001">
    <property type="entry name" value="Bifunctional purine biosynthesis protein PurH"/>
    <property type="match status" value="1"/>
</dbReference>
<dbReference type="GO" id="GO:0005829">
    <property type="term" value="C:cytosol"/>
    <property type="evidence" value="ECO:0007669"/>
    <property type="project" value="TreeGrafter"/>
</dbReference>
<keyword evidence="4 10" id="KW-0808">Transferase</keyword>
<dbReference type="GO" id="GO:0003937">
    <property type="term" value="F:IMP cyclohydrolase activity"/>
    <property type="evidence" value="ECO:0007669"/>
    <property type="project" value="UniProtKB-UniRule"/>
</dbReference>
<dbReference type="PIRSF" id="PIRSF000414">
    <property type="entry name" value="AICARFT_IMPCHas"/>
    <property type="match status" value="1"/>
</dbReference>
<dbReference type="Pfam" id="PF01808">
    <property type="entry name" value="AICARFT_IMPCHas"/>
    <property type="match status" value="1"/>
</dbReference>
<organism evidence="12 13">
    <name type="scientific">Aquimarina spongiae</name>
    <dbReference type="NCBI Taxonomy" id="570521"/>
    <lineage>
        <taxon>Bacteria</taxon>
        <taxon>Pseudomonadati</taxon>
        <taxon>Bacteroidota</taxon>
        <taxon>Flavobacteriia</taxon>
        <taxon>Flavobacteriales</taxon>
        <taxon>Flavobacteriaceae</taxon>
        <taxon>Aquimarina</taxon>
    </lineage>
</organism>
<evidence type="ECO:0000259" key="11">
    <source>
        <dbReference type="PROSITE" id="PS51855"/>
    </source>
</evidence>
<dbReference type="NCBIfam" id="NF002049">
    <property type="entry name" value="PRK00881.1"/>
    <property type="match status" value="1"/>
</dbReference>
<evidence type="ECO:0000256" key="4">
    <source>
        <dbReference type="ARBA" id="ARBA00022679"/>
    </source>
</evidence>
<evidence type="ECO:0000256" key="3">
    <source>
        <dbReference type="ARBA" id="ARBA00007667"/>
    </source>
</evidence>
<comment type="catalytic activity">
    <reaction evidence="8 10">
        <text>(6R)-10-formyltetrahydrofolate + 5-amino-1-(5-phospho-beta-D-ribosyl)imidazole-4-carboxamide = 5-formamido-1-(5-phospho-D-ribosyl)imidazole-4-carboxamide + (6S)-5,6,7,8-tetrahydrofolate</text>
        <dbReference type="Rhea" id="RHEA:22192"/>
        <dbReference type="ChEBI" id="CHEBI:57453"/>
        <dbReference type="ChEBI" id="CHEBI:58467"/>
        <dbReference type="ChEBI" id="CHEBI:58475"/>
        <dbReference type="ChEBI" id="CHEBI:195366"/>
        <dbReference type="EC" id="2.1.2.3"/>
    </reaction>
</comment>
<comment type="similarity">
    <text evidence="3 10">Belongs to the PurH family.</text>
</comment>
<keyword evidence="7 10" id="KW-0511">Multifunctional enzyme</keyword>
<dbReference type="AlphaFoldDB" id="A0A1M6EFP4"/>
<dbReference type="RefSeq" id="WP_073315715.1">
    <property type="nucleotide sequence ID" value="NZ_FQYP01000003.1"/>
</dbReference>
<dbReference type="OrthoDB" id="9802065at2"/>
<dbReference type="InterPro" id="IPR002695">
    <property type="entry name" value="PurH-like"/>
</dbReference>
<comment type="catalytic activity">
    <reaction evidence="9 10">
        <text>IMP + H2O = 5-formamido-1-(5-phospho-D-ribosyl)imidazole-4-carboxamide</text>
        <dbReference type="Rhea" id="RHEA:18445"/>
        <dbReference type="ChEBI" id="CHEBI:15377"/>
        <dbReference type="ChEBI" id="CHEBI:58053"/>
        <dbReference type="ChEBI" id="CHEBI:58467"/>
        <dbReference type="EC" id="3.5.4.10"/>
    </reaction>
</comment>
<reference evidence="13" key="1">
    <citation type="submission" date="2016-11" db="EMBL/GenBank/DDBJ databases">
        <authorList>
            <person name="Varghese N."/>
            <person name="Submissions S."/>
        </authorList>
    </citation>
    <scope>NUCLEOTIDE SEQUENCE [LARGE SCALE GENOMIC DNA]</scope>
    <source>
        <strain evidence="13">DSM 22623</strain>
    </source>
</reference>
<dbReference type="SUPFAM" id="SSF53927">
    <property type="entry name" value="Cytidine deaminase-like"/>
    <property type="match status" value="1"/>
</dbReference>
<comment type="domain">
    <text evidence="10">The IMP cyclohydrolase activity resides in the N-terminal region.</text>
</comment>
<dbReference type="EC" id="2.1.2.3" evidence="10"/>
<dbReference type="Proteomes" id="UP000184432">
    <property type="component" value="Unassembled WGS sequence"/>
</dbReference>
<dbReference type="NCBIfam" id="TIGR00355">
    <property type="entry name" value="purH"/>
    <property type="match status" value="1"/>
</dbReference>
<dbReference type="GO" id="GO:0006189">
    <property type="term" value="P:'de novo' IMP biosynthetic process"/>
    <property type="evidence" value="ECO:0007669"/>
    <property type="project" value="UniProtKB-UniRule"/>
</dbReference>
<evidence type="ECO:0000256" key="5">
    <source>
        <dbReference type="ARBA" id="ARBA00022755"/>
    </source>
</evidence>
<evidence type="ECO:0000256" key="2">
    <source>
        <dbReference type="ARBA" id="ARBA00004954"/>
    </source>
</evidence>
<feature type="domain" description="MGS-like" evidence="11">
    <location>
        <begin position="1"/>
        <end position="149"/>
    </location>
</feature>
<dbReference type="FunFam" id="3.40.140.20:FF:000005">
    <property type="entry name" value="Bifunctional purine biosynthesis protein PurH"/>
    <property type="match status" value="1"/>
</dbReference>
<evidence type="ECO:0000256" key="8">
    <source>
        <dbReference type="ARBA" id="ARBA00050488"/>
    </source>
</evidence>
<evidence type="ECO:0000256" key="1">
    <source>
        <dbReference type="ARBA" id="ARBA00004844"/>
    </source>
</evidence>
<dbReference type="Pfam" id="PF02142">
    <property type="entry name" value="MGS"/>
    <property type="match status" value="1"/>
</dbReference>
<name>A0A1M6EFP4_9FLAO</name>
<dbReference type="InterPro" id="IPR011607">
    <property type="entry name" value="MGS-like_dom"/>
</dbReference>
<dbReference type="EMBL" id="FQYP01000003">
    <property type="protein sequence ID" value="SHI84118.1"/>
    <property type="molecule type" value="Genomic_DNA"/>
</dbReference>
<dbReference type="CDD" id="cd01421">
    <property type="entry name" value="IMPCH"/>
    <property type="match status" value="1"/>
</dbReference>
<dbReference type="InterPro" id="IPR036914">
    <property type="entry name" value="MGS-like_dom_sf"/>
</dbReference>
<evidence type="ECO:0000313" key="12">
    <source>
        <dbReference type="EMBL" id="SHI84118.1"/>
    </source>
</evidence>
<evidence type="ECO:0000313" key="13">
    <source>
        <dbReference type="Proteomes" id="UP000184432"/>
    </source>
</evidence>
<evidence type="ECO:0000256" key="7">
    <source>
        <dbReference type="ARBA" id="ARBA00023268"/>
    </source>
</evidence>
<accession>A0A1M6EFP4</accession>
<keyword evidence="5 10" id="KW-0658">Purine biosynthesis</keyword>
<dbReference type="EC" id="3.5.4.10" evidence="10"/>
<dbReference type="PANTHER" id="PTHR11692">
    <property type="entry name" value="BIFUNCTIONAL PURINE BIOSYNTHESIS PROTEIN PURH"/>
    <property type="match status" value="1"/>
</dbReference>
<evidence type="ECO:0000256" key="10">
    <source>
        <dbReference type="HAMAP-Rule" id="MF_00139"/>
    </source>
</evidence>